<keyword evidence="3 5" id="KW-0238">DNA-binding</keyword>
<feature type="domain" description="Tyr recombinase" evidence="6">
    <location>
        <begin position="202"/>
        <end position="383"/>
    </location>
</feature>
<keyword evidence="4" id="KW-0233">DNA recombination</keyword>
<keyword evidence="2" id="KW-0229">DNA integration</keyword>
<dbReference type="Pfam" id="PF00589">
    <property type="entry name" value="Phage_integrase"/>
    <property type="match status" value="1"/>
</dbReference>
<keyword evidence="9" id="KW-1185">Reference proteome</keyword>
<evidence type="ECO:0000313" key="9">
    <source>
        <dbReference type="Proteomes" id="UP000289708"/>
    </source>
</evidence>
<evidence type="ECO:0000259" key="7">
    <source>
        <dbReference type="PROSITE" id="PS51900"/>
    </source>
</evidence>
<dbReference type="OrthoDB" id="9795573at2"/>
<dbReference type="RefSeq" id="WP_128778880.1">
    <property type="nucleotide sequence ID" value="NZ_RYFI01000020.1"/>
</dbReference>
<accession>A0A4Q0M9Z1</accession>
<evidence type="ECO:0000256" key="1">
    <source>
        <dbReference type="ARBA" id="ARBA00008857"/>
    </source>
</evidence>
<dbReference type="InterPro" id="IPR013762">
    <property type="entry name" value="Integrase-like_cat_sf"/>
</dbReference>
<dbReference type="Gene3D" id="3.30.160.390">
    <property type="entry name" value="Integrase, DNA-binding domain"/>
    <property type="match status" value="1"/>
</dbReference>
<evidence type="ECO:0000259" key="6">
    <source>
        <dbReference type="PROSITE" id="PS51898"/>
    </source>
</evidence>
<evidence type="ECO:0000256" key="5">
    <source>
        <dbReference type="PROSITE-ProRule" id="PRU01248"/>
    </source>
</evidence>
<dbReference type="Proteomes" id="UP000289708">
    <property type="component" value="Unassembled WGS sequence"/>
</dbReference>
<dbReference type="InterPro" id="IPR011010">
    <property type="entry name" value="DNA_brk_join_enz"/>
</dbReference>
<dbReference type="PANTHER" id="PTHR30629:SF2">
    <property type="entry name" value="PROPHAGE INTEGRASE INTS-RELATED"/>
    <property type="match status" value="1"/>
</dbReference>
<reference evidence="8 9" key="1">
    <citation type="submission" date="2018-12" db="EMBL/GenBank/DDBJ databases">
        <title>bacterium Hansschlegelia zhihuaiae S113.</title>
        <authorList>
            <person name="He J."/>
        </authorList>
    </citation>
    <scope>NUCLEOTIDE SEQUENCE [LARGE SCALE GENOMIC DNA]</scope>
    <source>
        <strain evidence="8 9">S 113</strain>
    </source>
</reference>
<comment type="similarity">
    <text evidence="1">Belongs to the 'phage' integrase family.</text>
</comment>
<dbReference type="AlphaFoldDB" id="A0A4Q0M9Z1"/>
<dbReference type="Gene3D" id="1.10.150.130">
    <property type="match status" value="1"/>
</dbReference>
<feature type="domain" description="Core-binding (CB)" evidence="7">
    <location>
        <begin position="98"/>
        <end position="179"/>
    </location>
</feature>
<evidence type="ECO:0000256" key="2">
    <source>
        <dbReference type="ARBA" id="ARBA00022908"/>
    </source>
</evidence>
<evidence type="ECO:0000313" key="8">
    <source>
        <dbReference type="EMBL" id="RXF69905.1"/>
    </source>
</evidence>
<proteinExistence type="inferred from homology"/>
<dbReference type="PROSITE" id="PS51900">
    <property type="entry name" value="CB"/>
    <property type="match status" value="1"/>
</dbReference>
<dbReference type="InterPro" id="IPR002104">
    <property type="entry name" value="Integrase_catalytic"/>
</dbReference>
<dbReference type="Pfam" id="PF22022">
    <property type="entry name" value="Phage_int_M"/>
    <property type="match status" value="1"/>
</dbReference>
<dbReference type="InterPro" id="IPR010998">
    <property type="entry name" value="Integrase_recombinase_N"/>
</dbReference>
<dbReference type="InterPro" id="IPR038488">
    <property type="entry name" value="Integrase_DNA-bd_sf"/>
</dbReference>
<organism evidence="8 9">
    <name type="scientific">Hansschlegelia zhihuaiae</name>
    <dbReference type="NCBI Taxonomy" id="405005"/>
    <lineage>
        <taxon>Bacteria</taxon>
        <taxon>Pseudomonadati</taxon>
        <taxon>Pseudomonadota</taxon>
        <taxon>Alphaproteobacteria</taxon>
        <taxon>Hyphomicrobiales</taxon>
        <taxon>Methylopilaceae</taxon>
        <taxon>Hansschlegelia</taxon>
    </lineage>
</organism>
<evidence type="ECO:0000256" key="4">
    <source>
        <dbReference type="ARBA" id="ARBA00023172"/>
    </source>
</evidence>
<dbReference type="GO" id="GO:0003677">
    <property type="term" value="F:DNA binding"/>
    <property type="evidence" value="ECO:0007669"/>
    <property type="project" value="UniProtKB-UniRule"/>
</dbReference>
<protein>
    <submittedName>
        <fullName evidence="8">DUF4102 domain-containing protein</fullName>
    </submittedName>
</protein>
<dbReference type="SUPFAM" id="SSF56349">
    <property type="entry name" value="DNA breaking-rejoining enzymes"/>
    <property type="match status" value="1"/>
</dbReference>
<dbReference type="Pfam" id="PF13356">
    <property type="entry name" value="Arm-DNA-bind_3"/>
    <property type="match status" value="1"/>
</dbReference>
<dbReference type="PROSITE" id="PS51898">
    <property type="entry name" value="TYR_RECOMBINASE"/>
    <property type="match status" value="1"/>
</dbReference>
<dbReference type="InterPro" id="IPR050808">
    <property type="entry name" value="Phage_Integrase"/>
</dbReference>
<name>A0A4Q0M9Z1_9HYPH</name>
<dbReference type="InterPro" id="IPR053876">
    <property type="entry name" value="Phage_int_M"/>
</dbReference>
<dbReference type="GO" id="GO:0006310">
    <property type="term" value="P:DNA recombination"/>
    <property type="evidence" value="ECO:0007669"/>
    <property type="project" value="UniProtKB-KW"/>
</dbReference>
<dbReference type="CDD" id="cd00801">
    <property type="entry name" value="INT_P4_C"/>
    <property type="match status" value="1"/>
</dbReference>
<dbReference type="InterPro" id="IPR025166">
    <property type="entry name" value="Integrase_DNA_bind_dom"/>
</dbReference>
<dbReference type="GO" id="GO:0015074">
    <property type="term" value="P:DNA integration"/>
    <property type="evidence" value="ECO:0007669"/>
    <property type="project" value="UniProtKB-KW"/>
</dbReference>
<dbReference type="EMBL" id="RYFI01000020">
    <property type="protein sequence ID" value="RXF69905.1"/>
    <property type="molecule type" value="Genomic_DNA"/>
</dbReference>
<evidence type="ECO:0000256" key="3">
    <source>
        <dbReference type="ARBA" id="ARBA00023125"/>
    </source>
</evidence>
<dbReference type="Gene3D" id="1.10.443.10">
    <property type="entry name" value="Intergrase catalytic core"/>
    <property type="match status" value="1"/>
</dbReference>
<dbReference type="PANTHER" id="PTHR30629">
    <property type="entry name" value="PROPHAGE INTEGRASE"/>
    <property type="match status" value="1"/>
</dbReference>
<sequence>MPLSDLAVRKAKAAEKPMKLSDEQGLYLLVNPAGSKLWRLDYRFDGTRKTISLGKYPEITLADARERRAEARKLLAHGTDPSADRKAAKHRAEAETQNTFGALADEYLVRMRASGRSEATIEKSHWYLKTLSASLADQPIAQVTAADVLKLLQKIEASGRRETAHKTRGAIGAVFRHAVATLRATGDPTSALRNALLPVQVVNRAALTDPKKLGGLMRALDDYDGWPTLAAAMKFLALTAARPGEVRFATWAEIDLESGVWRIPAERMKMRRAHDVPLSPAAAVVLNGIKRFSGDERLIFPSIRSVLRPLSENAMNSALRRMGYTGEEMSAHGFRSTFSTIANESGKWSPDVIEAQLAHVPADRIRSIYNRSKYWDERVKLMDWWANQLKSMKSNKIARSYP</sequence>
<dbReference type="InterPro" id="IPR044068">
    <property type="entry name" value="CB"/>
</dbReference>
<comment type="caution">
    <text evidence="8">The sequence shown here is derived from an EMBL/GenBank/DDBJ whole genome shotgun (WGS) entry which is preliminary data.</text>
</comment>
<gene>
    <name evidence="8" type="ORF">EK403_18190</name>
</gene>